<dbReference type="AlphaFoldDB" id="A0A117R7F6"/>
<name>A0A117R7F6_9ACTN</name>
<sequence>MELTIRDDFDRSRLPTLAGGPTAEQRAEVIWGPFRFNPRVEGVHQLGRAVAAFALLPGDRQRLVVEPSMRPSWYDDADGERRWRDDYRTEPIRLWAHCTAPGHKPWKLSFAVPQDGNWALGGT</sequence>
<accession>A0A117R7F6</accession>
<evidence type="ECO:0000313" key="2">
    <source>
        <dbReference type="Proteomes" id="UP000053024"/>
    </source>
</evidence>
<reference evidence="1 2" key="1">
    <citation type="submission" date="2015-10" db="EMBL/GenBank/DDBJ databases">
        <title>Draft genome sequence of Streptomyces bungoensis DSM 41781, type strain for the species Streptomyces bungoensis.</title>
        <authorList>
            <person name="Ruckert C."/>
            <person name="Winkler A."/>
            <person name="Kalinowski J."/>
            <person name="Kampfer P."/>
            <person name="Glaeser S."/>
        </authorList>
    </citation>
    <scope>NUCLEOTIDE SEQUENCE [LARGE SCALE GENOMIC DNA]</scope>
    <source>
        <strain evidence="1 2">DSM 41781</strain>
    </source>
</reference>
<keyword evidence="2" id="KW-1185">Reference proteome</keyword>
<proteinExistence type="predicted"/>
<organism evidence="1 2">
    <name type="scientific">Streptomyces bungoensis</name>
    <dbReference type="NCBI Taxonomy" id="285568"/>
    <lineage>
        <taxon>Bacteria</taxon>
        <taxon>Bacillati</taxon>
        <taxon>Actinomycetota</taxon>
        <taxon>Actinomycetes</taxon>
        <taxon>Kitasatosporales</taxon>
        <taxon>Streptomycetaceae</taxon>
        <taxon>Streptomyces</taxon>
    </lineage>
</organism>
<evidence type="ECO:0000313" key="1">
    <source>
        <dbReference type="EMBL" id="KUN75313.1"/>
    </source>
</evidence>
<comment type="caution">
    <text evidence="1">The sequence shown here is derived from an EMBL/GenBank/DDBJ whole genome shotgun (WGS) entry which is preliminary data.</text>
</comment>
<protein>
    <submittedName>
        <fullName evidence="1">Uncharacterized protein</fullName>
    </submittedName>
</protein>
<dbReference type="RefSeq" id="WP_159052707.1">
    <property type="nucleotide sequence ID" value="NZ_JBEYBH010000060.1"/>
</dbReference>
<dbReference type="EMBL" id="LMWX01000097">
    <property type="protein sequence ID" value="KUN75313.1"/>
    <property type="molecule type" value="Genomic_DNA"/>
</dbReference>
<gene>
    <name evidence="1" type="ORF">AQJ66_36235</name>
</gene>
<dbReference type="OrthoDB" id="3436922at2"/>
<dbReference type="Proteomes" id="UP000053024">
    <property type="component" value="Unassembled WGS sequence"/>
</dbReference>